<keyword evidence="2" id="KW-0238">DNA-binding</keyword>
<protein>
    <submittedName>
        <fullName evidence="2">DNA-binding domain-containing protein</fullName>
    </submittedName>
</protein>
<name>A0ABS3QK14_9BACT</name>
<evidence type="ECO:0000313" key="2">
    <source>
        <dbReference type="EMBL" id="MBO2011596.1"/>
    </source>
</evidence>
<dbReference type="Proteomes" id="UP000664369">
    <property type="component" value="Unassembled WGS sequence"/>
</dbReference>
<accession>A0ABS3QK14</accession>
<dbReference type="EMBL" id="JAGETZ010000012">
    <property type="protein sequence ID" value="MBO2011596.1"/>
    <property type="molecule type" value="Genomic_DNA"/>
</dbReference>
<evidence type="ECO:0000313" key="3">
    <source>
        <dbReference type="Proteomes" id="UP000664369"/>
    </source>
</evidence>
<dbReference type="GO" id="GO:0003677">
    <property type="term" value="F:DNA binding"/>
    <property type="evidence" value="ECO:0007669"/>
    <property type="project" value="UniProtKB-KW"/>
</dbReference>
<evidence type="ECO:0000259" key="1">
    <source>
        <dbReference type="Pfam" id="PF09836"/>
    </source>
</evidence>
<gene>
    <name evidence="2" type="ORF">J4E00_21195</name>
</gene>
<dbReference type="Gene3D" id="1.10.150.690">
    <property type="entry name" value="DUF2063"/>
    <property type="match status" value="1"/>
</dbReference>
<feature type="domain" description="Putative DNA-binding" evidence="1">
    <location>
        <begin position="14"/>
        <end position="107"/>
    </location>
</feature>
<reference evidence="2 3" key="1">
    <citation type="submission" date="2021-03" db="EMBL/GenBank/DDBJ databases">
        <authorList>
            <person name="Kim M.K."/>
        </authorList>
    </citation>
    <scope>NUCLEOTIDE SEQUENCE [LARGE SCALE GENOMIC DNA]</scope>
    <source>
        <strain evidence="2 3">BT442</strain>
    </source>
</reference>
<keyword evidence="3" id="KW-1185">Reference proteome</keyword>
<dbReference type="RefSeq" id="WP_208177290.1">
    <property type="nucleotide sequence ID" value="NZ_JAGETZ010000012.1"/>
</dbReference>
<dbReference type="Pfam" id="PF09836">
    <property type="entry name" value="DUF2063"/>
    <property type="match status" value="1"/>
</dbReference>
<dbReference type="InterPro" id="IPR018640">
    <property type="entry name" value="DUF2063"/>
</dbReference>
<proteinExistence type="predicted"/>
<organism evidence="2 3">
    <name type="scientific">Hymenobacter negativus</name>
    <dbReference type="NCBI Taxonomy" id="2795026"/>
    <lineage>
        <taxon>Bacteria</taxon>
        <taxon>Pseudomonadati</taxon>
        <taxon>Bacteroidota</taxon>
        <taxon>Cytophagia</taxon>
        <taxon>Cytophagales</taxon>
        <taxon>Hymenobacteraceae</taxon>
        <taxon>Hymenobacter</taxon>
    </lineage>
</organism>
<sequence length="266" mass="30426">MMVEASDFLPLPAFQQWMQQALLDPQQATAAEAVLNHSARLSAQEHLAIYQRSYMARLRGCMAQQFSALEYALGEELFRVFADDYLTAYPSRHYNLAELGRLFPAYLQSNRPDALSEDKEDWIDFIVELAGFEYALNVLFDQQAEENYHLAGLEDDESELALVPTCTLFRFQFPINTFYTQFKKGECPPLPFAGTSQCVVLRHEYQLTVYDIQPVPYEFLTLLATGMSVPAAQAAFSQRAPVTQLWPVWKKNWVEANLFRVRPKAG</sequence>
<dbReference type="InterPro" id="IPR044922">
    <property type="entry name" value="DUF2063_N_sf"/>
</dbReference>
<comment type="caution">
    <text evidence="2">The sequence shown here is derived from an EMBL/GenBank/DDBJ whole genome shotgun (WGS) entry which is preliminary data.</text>
</comment>